<evidence type="ECO:0000259" key="3">
    <source>
        <dbReference type="Pfam" id="PF02801"/>
    </source>
</evidence>
<feature type="region of interest" description="Disordered" evidence="2">
    <location>
        <begin position="592"/>
        <end position="611"/>
    </location>
</feature>
<dbReference type="EMBL" id="CP023344">
    <property type="protein sequence ID" value="ATC64396.1"/>
    <property type="molecule type" value="Genomic_DNA"/>
</dbReference>
<evidence type="ECO:0000313" key="5">
    <source>
        <dbReference type="Proteomes" id="UP000217265"/>
    </source>
</evidence>
<dbReference type="PANTHER" id="PTHR11712">
    <property type="entry name" value="POLYKETIDE SYNTHASE-RELATED"/>
    <property type="match status" value="1"/>
</dbReference>
<gene>
    <name evidence="4" type="ORF">CMV30_10750</name>
</gene>
<dbReference type="GO" id="GO:0006633">
    <property type="term" value="P:fatty acid biosynthetic process"/>
    <property type="evidence" value="ECO:0007669"/>
    <property type="project" value="TreeGrafter"/>
</dbReference>
<dbReference type="Gene3D" id="3.40.47.10">
    <property type="match status" value="1"/>
</dbReference>
<dbReference type="InterPro" id="IPR014031">
    <property type="entry name" value="Ketoacyl_synth_C"/>
</dbReference>
<organism evidence="4 5">
    <name type="scientific">Nibricoccus aquaticus</name>
    <dbReference type="NCBI Taxonomy" id="2576891"/>
    <lineage>
        <taxon>Bacteria</taxon>
        <taxon>Pseudomonadati</taxon>
        <taxon>Verrucomicrobiota</taxon>
        <taxon>Opitutia</taxon>
        <taxon>Opitutales</taxon>
        <taxon>Opitutaceae</taxon>
        <taxon>Nibricoccus</taxon>
    </lineage>
</organism>
<accession>A0A290QDS1</accession>
<dbReference type="KEGG" id="vbh:CMV30_10750"/>
<dbReference type="Proteomes" id="UP000217265">
    <property type="component" value="Chromosome"/>
</dbReference>
<reference evidence="4 5" key="1">
    <citation type="submission" date="2017-09" db="EMBL/GenBank/DDBJ databases">
        <title>Complete genome sequence of Verrucomicrobial strain HZ-65, isolated from freshwater.</title>
        <authorList>
            <person name="Choi A."/>
        </authorList>
    </citation>
    <scope>NUCLEOTIDE SEQUENCE [LARGE SCALE GENOMIC DNA]</scope>
    <source>
        <strain evidence="4 5">HZ-65</strain>
    </source>
</reference>
<protein>
    <recommendedName>
        <fullName evidence="3">Beta-ketoacyl synthase C-terminal domain-containing protein</fullName>
    </recommendedName>
</protein>
<dbReference type="GO" id="GO:0004315">
    <property type="term" value="F:3-oxoacyl-[acyl-carrier-protein] synthase activity"/>
    <property type="evidence" value="ECO:0007669"/>
    <property type="project" value="TreeGrafter"/>
</dbReference>
<name>A0A290QDS1_9BACT</name>
<dbReference type="RefSeq" id="WP_096056028.1">
    <property type="nucleotide sequence ID" value="NZ_CP023344.1"/>
</dbReference>
<dbReference type="SUPFAM" id="SSF53901">
    <property type="entry name" value="Thiolase-like"/>
    <property type="match status" value="2"/>
</dbReference>
<evidence type="ECO:0000256" key="1">
    <source>
        <dbReference type="ARBA" id="ARBA00022679"/>
    </source>
</evidence>
<dbReference type="OrthoDB" id="185688at2"/>
<evidence type="ECO:0000256" key="2">
    <source>
        <dbReference type="SAM" id="MobiDB-lite"/>
    </source>
</evidence>
<dbReference type="AlphaFoldDB" id="A0A290QDS1"/>
<dbReference type="InterPro" id="IPR000794">
    <property type="entry name" value="Beta-ketoacyl_synthase"/>
</dbReference>
<feature type="domain" description="Beta-ketoacyl synthase C-terminal" evidence="3">
    <location>
        <begin position="266"/>
        <end position="328"/>
    </location>
</feature>
<dbReference type="InterPro" id="IPR016039">
    <property type="entry name" value="Thiolase-like"/>
</dbReference>
<dbReference type="Pfam" id="PF02801">
    <property type="entry name" value="Ketoacyl-synt_C"/>
    <property type="match status" value="1"/>
</dbReference>
<evidence type="ECO:0000313" key="4">
    <source>
        <dbReference type="EMBL" id="ATC64396.1"/>
    </source>
</evidence>
<dbReference type="PANTHER" id="PTHR11712:SF320">
    <property type="entry name" value="BETA-KETOACYL SYNTHASE"/>
    <property type="match status" value="1"/>
</dbReference>
<sequence>MAASLANTSARLAATGCLTALGDARATHVALLSGQRALQPAPVLGTSGGDLVPLALCPGRPLDESAPPNWLAFLRPLVATIPGNNWGGPRHPVFVTSSNFGVGSLYAFRRTGDPAHLRYGTPSACVDWLRRELGWGPNVTTFSHACVSAHLGLLQAARALHAGLADEALVFSFDFLSPFVAGGFHALKILNADFPAPYENRPVGSIGLGDGAGFAVLTRDCGDFAILGQSLHNEMHHFTANQADGTGFAACLSGLAPLAQNRRLWLKGHGTGTLEAGRLEASALAKQFPAAPLVSWKGSLGHTLGSCGIVELALATESLRTGRTPGSIGARSPGFSEAIAFEPFDNTSFDSVLCTSNAFGGAHAALLLAKAPAPQPSLTLPVSATPFSISSAPSSEPQVSPSTHYSLPATRYSSSELFIQALRTDSADLEEPATTRERLKEIFPKLASRRMTQLGLVVGNTLLPLVPAETDALIYASEYAETRALEAYLDSFPTASPTLFQTSIHPSAVQQALIGRQQPIREFFPVTGRAHLVVRALQTAWLADAPRALLCGGEERGTWLLASNSASPRTFAFTLALTREATPDTLGRIILTSTDESPSRPPSPSSASPDSAALALPDFFDALHQRRSLDLLAAPGVRLALTWS</sequence>
<dbReference type="GO" id="GO:0005829">
    <property type="term" value="C:cytosol"/>
    <property type="evidence" value="ECO:0007669"/>
    <property type="project" value="TreeGrafter"/>
</dbReference>
<proteinExistence type="predicted"/>
<keyword evidence="1" id="KW-0808">Transferase</keyword>
<keyword evidence="5" id="KW-1185">Reference proteome</keyword>